<dbReference type="PROSITE" id="PS51278">
    <property type="entry name" value="GATASE_TYPE_2"/>
    <property type="match status" value="1"/>
</dbReference>
<evidence type="ECO:0000313" key="7">
    <source>
        <dbReference type="EMBL" id="KAG7167727.1"/>
    </source>
</evidence>
<evidence type="ECO:0000256" key="5">
    <source>
        <dbReference type="ARBA" id="ARBA00022962"/>
    </source>
</evidence>
<comment type="catalytic activity">
    <reaction evidence="1">
        <text>D-fructose 6-phosphate + L-glutamine = D-glucosamine 6-phosphate + L-glutamate</text>
        <dbReference type="Rhea" id="RHEA:13237"/>
        <dbReference type="ChEBI" id="CHEBI:29985"/>
        <dbReference type="ChEBI" id="CHEBI:58359"/>
        <dbReference type="ChEBI" id="CHEBI:58725"/>
        <dbReference type="ChEBI" id="CHEBI:61527"/>
        <dbReference type="EC" id="2.6.1.16"/>
    </reaction>
</comment>
<name>A0A8J5K1A0_HOMAM</name>
<keyword evidence="3 7" id="KW-0032">Aminotransferase</keyword>
<reference evidence="7" key="1">
    <citation type="journal article" date="2021" name="Sci. Adv.">
        <title>The American lobster genome reveals insights on longevity, neural, and immune adaptations.</title>
        <authorList>
            <person name="Polinski J.M."/>
            <person name="Zimin A.V."/>
            <person name="Clark K.F."/>
            <person name="Kohn A.B."/>
            <person name="Sadowski N."/>
            <person name="Timp W."/>
            <person name="Ptitsyn A."/>
            <person name="Khanna P."/>
            <person name="Romanova D.Y."/>
            <person name="Williams P."/>
            <person name="Greenwood S.J."/>
            <person name="Moroz L.L."/>
            <person name="Walt D.R."/>
            <person name="Bodnar A.G."/>
        </authorList>
    </citation>
    <scope>NUCLEOTIDE SEQUENCE</scope>
    <source>
        <strain evidence="7">GMGI-L3</strain>
    </source>
</reference>
<sequence length="176" mass="19663">VYCPLPPSGIGIDSTTEGVTLVKQTGKVKCLRDKIEAQKDTLDFDRELNIHIGIAHTRWATHGVPSDINSHPQRSDELNEFVVVHNDTEIIAKLIKHLHTLHPSYSFRELVEQVIQQLEGAFALAFKSKHFPGELVTTRRGSPLLVGIKTKEKLSSDHIPILYSKDSPEKVELQGS</sequence>
<dbReference type="SUPFAM" id="SSF56235">
    <property type="entry name" value="N-terminal nucleophile aminohydrolases (Ntn hydrolases)"/>
    <property type="match status" value="1"/>
</dbReference>
<proteinExistence type="predicted"/>
<dbReference type="GO" id="GO:0006487">
    <property type="term" value="P:protein N-linked glycosylation"/>
    <property type="evidence" value="ECO:0007669"/>
    <property type="project" value="TreeGrafter"/>
</dbReference>
<keyword evidence="8" id="KW-1185">Reference proteome</keyword>
<dbReference type="InterPro" id="IPR029055">
    <property type="entry name" value="Ntn_hydrolases_N"/>
</dbReference>
<dbReference type="EMBL" id="JAHLQT010021257">
    <property type="protein sequence ID" value="KAG7167727.1"/>
    <property type="molecule type" value="Genomic_DNA"/>
</dbReference>
<dbReference type="GO" id="GO:0004360">
    <property type="term" value="F:glutamine-fructose-6-phosphate transaminase (isomerizing) activity"/>
    <property type="evidence" value="ECO:0007669"/>
    <property type="project" value="UniProtKB-EC"/>
</dbReference>
<feature type="non-terminal residue" evidence="7">
    <location>
        <position position="1"/>
    </location>
</feature>
<feature type="domain" description="Glutamine amidotransferase type-2" evidence="6">
    <location>
        <begin position="1"/>
        <end position="176"/>
    </location>
</feature>
<comment type="caution">
    <text evidence="7">The sequence shown here is derived from an EMBL/GenBank/DDBJ whole genome shotgun (WGS) entry which is preliminary data.</text>
</comment>
<dbReference type="AlphaFoldDB" id="A0A8J5K1A0"/>
<dbReference type="Gene3D" id="3.60.20.10">
    <property type="entry name" value="Glutamine Phosphoribosylpyrophosphate, subunit 1, domain 1"/>
    <property type="match status" value="2"/>
</dbReference>
<evidence type="ECO:0000256" key="2">
    <source>
        <dbReference type="ARBA" id="ARBA00012916"/>
    </source>
</evidence>
<dbReference type="EC" id="2.6.1.16" evidence="2"/>
<gene>
    <name evidence="7" type="primary">Gfpt1-L</name>
    <name evidence="7" type="ORF">Hamer_G010113</name>
</gene>
<dbReference type="GO" id="GO:0006002">
    <property type="term" value="P:fructose 6-phosphate metabolic process"/>
    <property type="evidence" value="ECO:0007669"/>
    <property type="project" value="TreeGrafter"/>
</dbReference>
<dbReference type="Proteomes" id="UP000747542">
    <property type="component" value="Unassembled WGS sequence"/>
</dbReference>
<keyword evidence="5" id="KW-0315">Glutamine amidotransferase</keyword>
<dbReference type="GO" id="GO:0006047">
    <property type="term" value="P:UDP-N-acetylglucosamine metabolic process"/>
    <property type="evidence" value="ECO:0007669"/>
    <property type="project" value="TreeGrafter"/>
</dbReference>
<organism evidence="7 8">
    <name type="scientific">Homarus americanus</name>
    <name type="common">American lobster</name>
    <dbReference type="NCBI Taxonomy" id="6706"/>
    <lineage>
        <taxon>Eukaryota</taxon>
        <taxon>Metazoa</taxon>
        <taxon>Ecdysozoa</taxon>
        <taxon>Arthropoda</taxon>
        <taxon>Crustacea</taxon>
        <taxon>Multicrustacea</taxon>
        <taxon>Malacostraca</taxon>
        <taxon>Eumalacostraca</taxon>
        <taxon>Eucarida</taxon>
        <taxon>Decapoda</taxon>
        <taxon>Pleocyemata</taxon>
        <taxon>Astacidea</taxon>
        <taxon>Nephropoidea</taxon>
        <taxon>Nephropidae</taxon>
        <taxon>Homarus</taxon>
    </lineage>
</organism>
<keyword evidence="4" id="KW-0808">Transferase</keyword>
<evidence type="ECO:0000256" key="3">
    <source>
        <dbReference type="ARBA" id="ARBA00022576"/>
    </source>
</evidence>
<dbReference type="PANTHER" id="PTHR10937">
    <property type="entry name" value="GLUCOSAMINE--FRUCTOSE-6-PHOSPHATE AMINOTRANSFERASE, ISOMERIZING"/>
    <property type="match status" value="1"/>
</dbReference>
<protein>
    <recommendedName>
        <fullName evidence="2">glutamine--fructose-6-phosphate transaminase (isomerizing)</fullName>
        <ecNumber evidence="2">2.6.1.16</ecNumber>
    </recommendedName>
</protein>
<dbReference type="PANTHER" id="PTHR10937:SF0">
    <property type="entry name" value="GLUTAMINE--FRUCTOSE-6-PHOSPHATE TRANSAMINASE (ISOMERIZING)"/>
    <property type="match status" value="1"/>
</dbReference>
<accession>A0A8J5K1A0</accession>
<evidence type="ECO:0000259" key="6">
    <source>
        <dbReference type="PROSITE" id="PS51278"/>
    </source>
</evidence>
<dbReference type="InterPro" id="IPR017932">
    <property type="entry name" value="GATase_2_dom"/>
</dbReference>
<evidence type="ECO:0000256" key="4">
    <source>
        <dbReference type="ARBA" id="ARBA00022679"/>
    </source>
</evidence>
<evidence type="ECO:0000313" key="8">
    <source>
        <dbReference type="Proteomes" id="UP000747542"/>
    </source>
</evidence>
<evidence type="ECO:0000256" key="1">
    <source>
        <dbReference type="ARBA" id="ARBA00001031"/>
    </source>
</evidence>